<dbReference type="PANTHER" id="PTHR38444:SF1">
    <property type="entry name" value="ENTEROBACTIN BIOSYNTHESIS PROTEIN YBDZ"/>
    <property type="match status" value="1"/>
</dbReference>
<dbReference type="InterPro" id="IPR005153">
    <property type="entry name" value="MbtH-like_dom"/>
</dbReference>
<evidence type="ECO:0000259" key="1">
    <source>
        <dbReference type="SMART" id="SM00923"/>
    </source>
</evidence>
<name>F2K4C8_MARM1</name>
<dbReference type="GO" id="GO:0019290">
    <property type="term" value="P:siderophore biosynthetic process"/>
    <property type="evidence" value="ECO:0007669"/>
    <property type="project" value="TreeGrafter"/>
</dbReference>
<dbReference type="PATRIC" id="fig|717774.3.peg.994"/>
<dbReference type="InterPro" id="IPR038020">
    <property type="entry name" value="MbtH-like_sf"/>
</dbReference>
<dbReference type="KEGG" id="mme:Marme_0952"/>
<keyword evidence="3" id="KW-1185">Reference proteome</keyword>
<proteinExistence type="predicted"/>
<reference evidence="2 3" key="1">
    <citation type="journal article" date="2012" name="Stand. Genomic Sci.">
        <title>Complete genome sequence of the melanogenic marine bacterium Marinomonas mediterranea type strain (MMB-1(T)).</title>
        <authorList>
            <person name="Lucas-Elio P."/>
            <person name="Goodwin L."/>
            <person name="Woyke T."/>
            <person name="Pitluck S."/>
            <person name="Nolan M."/>
            <person name="Kyrpides N.C."/>
            <person name="Detter J.C."/>
            <person name="Copeland A."/>
            <person name="Teshima H."/>
            <person name="Bruce D."/>
            <person name="Detter C."/>
            <person name="Tapia R."/>
            <person name="Han S."/>
            <person name="Land M.L."/>
            <person name="Ivanova N."/>
            <person name="Mikhailova N."/>
            <person name="Johnston A.W."/>
            <person name="Sanchez-Amat A."/>
        </authorList>
    </citation>
    <scope>NUCLEOTIDE SEQUENCE [LARGE SCALE GENOMIC DNA]</scope>
    <source>
        <strain evidence="3">ATCC 700492 / JCM 21426 / NBRC 103028 / MMB-1</strain>
    </source>
</reference>
<evidence type="ECO:0000313" key="2">
    <source>
        <dbReference type="EMBL" id="ADZ90227.1"/>
    </source>
</evidence>
<dbReference type="Gene3D" id="3.90.820.10">
    <property type="entry name" value="Structural Genomics, Unknown Function 30-nov-00 1gh9 Mol_id"/>
    <property type="match status" value="1"/>
</dbReference>
<sequence length="68" mass="8004">MSLDDPNTIFNVVMNDEEQYSIWPEYKEIPNGWREAGKKGNKEECLSWVQEAWTDMRPKSLRDAMAHS</sequence>
<dbReference type="InterPro" id="IPR037407">
    <property type="entry name" value="MLP_fam"/>
</dbReference>
<dbReference type="eggNOG" id="COG3251">
    <property type="taxonomic scope" value="Bacteria"/>
</dbReference>
<dbReference type="Proteomes" id="UP000001062">
    <property type="component" value="Chromosome"/>
</dbReference>
<dbReference type="Pfam" id="PF03621">
    <property type="entry name" value="MbtH"/>
    <property type="match status" value="1"/>
</dbReference>
<protein>
    <submittedName>
        <fullName evidence="2">MbtH domain protein</fullName>
    </submittedName>
</protein>
<organism evidence="2 3">
    <name type="scientific">Marinomonas mediterranea (strain ATCC 700492 / JCM 21426 / NBRC 103028 / MMB-1)</name>
    <dbReference type="NCBI Taxonomy" id="717774"/>
    <lineage>
        <taxon>Bacteria</taxon>
        <taxon>Pseudomonadati</taxon>
        <taxon>Pseudomonadota</taxon>
        <taxon>Gammaproteobacteria</taxon>
        <taxon>Oceanospirillales</taxon>
        <taxon>Oceanospirillaceae</taxon>
        <taxon>Marinomonas</taxon>
    </lineage>
</organism>
<gene>
    <name evidence="2" type="ordered locus">Marme_0952</name>
</gene>
<accession>F2K4C8</accession>
<dbReference type="STRING" id="717774.Marme_0952"/>
<dbReference type="OrthoDB" id="7584480at2"/>
<dbReference type="EMBL" id="CP002583">
    <property type="protein sequence ID" value="ADZ90227.1"/>
    <property type="molecule type" value="Genomic_DNA"/>
</dbReference>
<dbReference type="PANTHER" id="PTHR38444">
    <property type="entry name" value="ENTEROBACTIN BIOSYNTHESIS PROTEIN YBDZ"/>
    <property type="match status" value="1"/>
</dbReference>
<dbReference type="AlphaFoldDB" id="F2K4C8"/>
<dbReference type="RefSeq" id="WP_013660132.1">
    <property type="nucleotide sequence ID" value="NC_015276.1"/>
</dbReference>
<dbReference type="SMART" id="SM00923">
    <property type="entry name" value="MbtH"/>
    <property type="match status" value="1"/>
</dbReference>
<evidence type="ECO:0000313" key="3">
    <source>
        <dbReference type="Proteomes" id="UP000001062"/>
    </source>
</evidence>
<feature type="domain" description="MbtH-like" evidence="1">
    <location>
        <begin position="1"/>
        <end position="51"/>
    </location>
</feature>
<dbReference type="SUPFAM" id="SSF160582">
    <property type="entry name" value="MbtH-like"/>
    <property type="match status" value="1"/>
</dbReference>
<dbReference type="HOGENOM" id="CLU_181321_0_1_6"/>
<dbReference type="GO" id="GO:0005829">
    <property type="term" value="C:cytosol"/>
    <property type="evidence" value="ECO:0007669"/>
    <property type="project" value="TreeGrafter"/>
</dbReference>